<evidence type="ECO:0000313" key="1">
    <source>
        <dbReference type="EMBL" id="KAJ1149403.1"/>
    </source>
</evidence>
<organism evidence="1 2">
    <name type="scientific">Pleurodeles waltl</name>
    <name type="common">Iberian ribbed newt</name>
    <dbReference type="NCBI Taxonomy" id="8319"/>
    <lineage>
        <taxon>Eukaryota</taxon>
        <taxon>Metazoa</taxon>
        <taxon>Chordata</taxon>
        <taxon>Craniata</taxon>
        <taxon>Vertebrata</taxon>
        <taxon>Euteleostomi</taxon>
        <taxon>Amphibia</taxon>
        <taxon>Batrachia</taxon>
        <taxon>Caudata</taxon>
        <taxon>Salamandroidea</taxon>
        <taxon>Salamandridae</taxon>
        <taxon>Pleurodelinae</taxon>
        <taxon>Pleurodeles</taxon>
    </lineage>
</organism>
<gene>
    <name evidence="1" type="ORF">NDU88_002213</name>
</gene>
<accession>A0AAV7REZ9</accession>
<comment type="caution">
    <text evidence="1">The sequence shown here is derived from an EMBL/GenBank/DDBJ whole genome shotgun (WGS) entry which is preliminary data.</text>
</comment>
<evidence type="ECO:0000313" key="2">
    <source>
        <dbReference type="Proteomes" id="UP001066276"/>
    </source>
</evidence>
<reference evidence="1" key="1">
    <citation type="journal article" date="2022" name="bioRxiv">
        <title>Sequencing and chromosome-scale assembly of the giantPleurodeles waltlgenome.</title>
        <authorList>
            <person name="Brown T."/>
            <person name="Elewa A."/>
            <person name="Iarovenko S."/>
            <person name="Subramanian E."/>
            <person name="Araus A.J."/>
            <person name="Petzold A."/>
            <person name="Susuki M."/>
            <person name="Suzuki K.-i.T."/>
            <person name="Hayashi T."/>
            <person name="Toyoda A."/>
            <person name="Oliveira C."/>
            <person name="Osipova E."/>
            <person name="Leigh N.D."/>
            <person name="Simon A."/>
            <person name="Yun M.H."/>
        </authorList>
    </citation>
    <scope>NUCLEOTIDE SEQUENCE</scope>
    <source>
        <strain evidence="1">20211129_DDA</strain>
        <tissue evidence="1">Liver</tissue>
    </source>
</reference>
<proteinExistence type="predicted"/>
<name>A0AAV7REZ9_PLEWA</name>
<dbReference type="EMBL" id="JANPWB010000009">
    <property type="protein sequence ID" value="KAJ1149403.1"/>
    <property type="molecule type" value="Genomic_DNA"/>
</dbReference>
<protein>
    <submittedName>
        <fullName evidence="1">Uncharacterized protein</fullName>
    </submittedName>
</protein>
<sequence length="75" mass="9112">MRRDYGYSESPHEVKGYTLDETRVDWDKVVNNLDDWDNFVNNLDTDWDKVVNNLDDWDNVLNNLDTRISRRNKDY</sequence>
<dbReference type="Proteomes" id="UP001066276">
    <property type="component" value="Chromosome 5"/>
</dbReference>
<keyword evidence="2" id="KW-1185">Reference proteome</keyword>
<dbReference type="AlphaFoldDB" id="A0AAV7REZ9"/>